<dbReference type="Proteomes" id="UP000326565">
    <property type="component" value="Unassembled WGS sequence"/>
</dbReference>
<evidence type="ECO:0000313" key="2">
    <source>
        <dbReference type="Proteomes" id="UP000326565"/>
    </source>
</evidence>
<organism evidence="1 2">
    <name type="scientific">Aspergillus leporis</name>
    <dbReference type="NCBI Taxonomy" id="41062"/>
    <lineage>
        <taxon>Eukaryota</taxon>
        <taxon>Fungi</taxon>
        <taxon>Dikarya</taxon>
        <taxon>Ascomycota</taxon>
        <taxon>Pezizomycotina</taxon>
        <taxon>Eurotiomycetes</taxon>
        <taxon>Eurotiomycetidae</taxon>
        <taxon>Eurotiales</taxon>
        <taxon>Aspergillaceae</taxon>
        <taxon>Aspergillus</taxon>
        <taxon>Aspergillus subgen. Circumdati</taxon>
    </lineage>
</organism>
<dbReference type="EMBL" id="ML732211">
    <property type="protein sequence ID" value="KAB8074373.1"/>
    <property type="molecule type" value="Genomic_DNA"/>
</dbReference>
<evidence type="ECO:0000313" key="1">
    <source>
        <dbReference type="EMBL" id="KAB8074373.1"/>
    </source>
</evidence>
<proteinExistence type="predicted"/>
<name>A0A5N5X0S9_9EURO</name>
<sequence length="76" mass="8502">MSQCYGSNPYTVLIRSRLCLFMINLLAQLGAVQRLYRVAAATSNELTRTRQLPRLANASQIQPGVDSDPACRYARK</sequence>
<accession>A0A5N5X0S9</accession>
<keyword evidence="2" id="KW-1185">Reference proteome</keyword>
<gene>
    <name evidence="1" type="ORF">BDV29DRAFT_173836</name>
</gene>
<dbReference type="AlphaFoldDB" id="A0A5N5X0S9"/>
<reference evidence="1 2" key="1">
    <citation type="submission" date="2019-04" db="EMBL/GenBank/DDBJ databases">
        <title>Friends and foes A comparative genomics study of 23 Aspergillus species from section Flavi.</title>
        <authorList>
            <consortium name="DOE Joint Genome Institute"/>
            <person name="Kjaerbolling I."/>
            <person name="Vesth T."/>
            <person name="Frisvad J.C."/>
            <person name="Nybo J.L."/>
            <person name="Theobald S."/>
            <person name="Kildgaard S."/>
            <person name="Isbrandt T."/>
            <person name="Kuo A."/>
            <person name="Sato A."/>
            <person name="Lyhne E.K."/>
            <person name="Kogle M.E."/>
            <person name="Wiebenga A."/>
            <person name="Kun R.S."/>
            <person name="Lubbers R.J."/>
            <person name="Makela M.R."/>
            <person name="Barry K."/>
            <person name="Chovatia M."/>
            <person name="Clum A."/>
            <person name="Daum C."/>
            <person name="Haridas S."/>
            <person name="He G."/>
            <person name="LaButti K."/>
            <person name="Lipzen A."/>
            <person name="Mondo S."/>
            <person name="Riley R."/>
            <person name="Salamov A."/>
            <person name="Simmons B.A."/>
            <person name="Magnuson J.K."/>
            <person name="Henrissat B."/>
            <person name="Mortensen U.H."/>
            <person name="Larsen T.O."/>
            <person name="Devries R.P."/>
            <person name="Grigoriev I.V."/>
            <person name="Machida M."/>
            <person name="Baker S.E."/>
            <person name="Andersen M.R."/>
        </authorList>
    </citation>
    <scope>NUCLEOTIDE SEQUENCE [LARGE SCALE GENOMIC DNA]</scope>
    <source>
        <strain evidence="1 2">CBS 151.66</strain>
    </source>
</reference>
<protein>
    <submittedName>
        <fullName evidence="1">Uncharacterized protein</fullName>
    </submittedName>
</protein>